<evidence type="ECO:0000256" key="1">
    <source>
        <dbReference type="SAM" id="Phobius"/>
    </source>
</evidence>
<dbReference type="AlphaFoldDB" id="A0A645ISA9"/>
<accession>A0A645ISA9</accession>
<feature type="transmembrane region" description="Helical" evidence="1">
    <location>
        <begin position="72"/>
        <end position="92"/>
    </location>
</feature>
<gene>
    <name evidence="2" type="ORF">SDC9_197719</name>
</gene>
<reference evidence="2" key="1">
    <citation type="submission" date="2019-08" db="EMBL/GenBank/DDBJ databases">
        <authorList>
            <person name="Kucharzyk K."/>
            <person name="Murdoch R.W."/>
            <person name="Higgins S."/>
            <person name="Loffler F."/>
        </authorList>
    </citation>
    <scope>NUCLEOTIDE SEQUENCE</scope>
</reference>
<keyword evidence="1" id="KW-1133">Transmembrane helix</keyword>
<name>A0A645ISA9_9ZZZZ</name>
<organism evidence="2">
    <name type="scientific">bioreactor metagenome</name>
    <dbReference type="NCBI Taxonomy" id="1076179"/>
    <lineage>
        <taxon>unclassified sequences</taxon>
        <taxon>metagenomes</taxon>
        <taxon>ecological metagenomes</taxon>
    </lineage>
</organism>
<keyword evidence="1" id="KW-0472">Membrane</keyword>
<evidence type="ECO:0000313" key="2">
    <source>
        <dbReference type="EMBL" id="MPN50093.1"/>
    </source>
</evidence>
<sequence>MVEVGVNPNSFIVFEVSSRFFSPLGTLNIPLVPNVSAVEEDIFKIEVSSGVWPSVFTVSKDKPVPALFTETFILFVPSISFVPNAVSSFWAIRSLKALISFEVFILLFSASVNSIVLLTPFKSKLIFLPVRLKETVFSKSAPVVASSPTITPPLGVSPLLI</sequence>
<protein>
    <submittedName>
        <fullName evidence="2">Uncharacterized protein</fullName>
    </submittedName>
</protein>
<feature type="transmembrane region" description="Helical" evidence="1">
    <location>
        <begin position="98"/>
        <end position="121"/>
    </location>
</feature>
<proteinExistence type="predicted"/>
<keyword evidence="1" id="KW-0812">Transmembrane</keyword>
<comment type="caution">
    <text evidence="2">The sequence shown here is derived from an EMBL/GenBank/DDBJ whole genome shotgun (WGS) entry which is preliminary data.</text>
</comment>
<dbReference type="EMBL" id="VSSQ01113940">
    <property type="protein sequence ID" value="MPN50093.1"/>
    <property type="molecule type" value="Genomic_DNA"/>
</dbReference>